<sequence length="670" mass="77509">MIDLTEWGRGLLGRVIRPRPKGGIAKWGHENIALSSEESAGAPGPYRVELEPWTSIVFKFIEDPRYDLLYVAKASRMGFTLAFFVAMMWWLTHFGTNIIFAIDKSKEVKRIARKRIIPLIKSVRALRDVLPSNDRALTTETLYLKGKTVFLAGAQSLSQVLNKTASLICADELDQFENFKSGEINAHGHLLDRMMDVLNAKGIFGGKPRNEEDITWQEYLTGTRHQLFVPCPHCETMQVLDPKNMRYDHCRTEDGDYDGDRVANDAFWQCINPECRLDPARHHGRIDEKHKLWMLEMKDHEFVRAEFRQTNFGQDDDKPEPRKMSVQIGQQYSLRPKLTWGAIALHWIKASKKGGTELAHFYRTRFGMPYRQKQTIIKGEMVKALAKGSVYRHGECPVLPCFVAMAVDVQELVKKWSKVAFLPSGEAFIIDYGECLAFEDLYEIAEKPIKILDWGDIPESERDPHIMVNFVWIDEGNGDGDQSTKDVRDFCARPRSRNHPLHGGHWIYPCKGAGGLQIKGVVDERDRKVDSYEFKCYHLSHNEFATELYLQRIGQHEEICAAMEIMARSPHKRLPLPAPRLWLMKNPDDEFIAELCAEKRQLKKVRGRLRWVWVDPTEKNDYGDTVKYCLAMWYFIRELYGWEAPDDEPETDASKPAQKEREYILHRDED</sequence>
<feature type="region of interest" description="Disordered" evidence="1">
    <location>
        <begin position="644"/>
        <end position="670"/>
    </location>
</feature>
<dbReference type="Gene3D" id="3.40.50.300">
    <property type="entry name" value="P-loop containing nucleotide triphosphate hydrolases"/>
    <property type="match status" value="1"/>
</dbReference>
<keyword evidence="2" id="KW-1133">Transmembrane helix</keyword>
<evidence type="ECO:0000256" key="1">
    <source>
        <dbReference type="SAM" id="MobiDB-lite"/>
    </source>
</evidence>
<evidence type="ECO:0000313" key="6">
    <source>
        <dbReference type="Proteomes" id="UP000534294"/>
    </source>
</evidence>
<dbReference type="EMBL" id="JACHIF010000004">
    <property type="protein sequence ID" value="MBB5038254.1"/>
    <property type="molecule type" value="Genomic_DNA"/>
</dbReference>
<dbReference type="InterPro" id="IPR046453">
    <property type="entry name" value="GpA_ATPase"/>
</dbReference>
<feature type="compositionally biased region" description="Basic and acidic residues" evidence="1">
    <location>
        <begin position="657"/>
        <end position="670"/>
    </location>
</feature>
<dbReference type="GO" id="GO:0016887">
    <property type="term" value="F:ATP hydrolysis activity"/>
    <property type="evidence" value="ECO:0007669"/>
    <property type="project" value="InterPro"/>
</dbReference>
<dbReference type="Pfam" id="PF20454">
    <property type="entry name" value="GpA_nuclease"/>
    <property type="match status" value="1"/>
</dbReference>
<protein>
    <submittedName>
        <fullName evidence="5">Phage terminase large subunit GpA-like protein</fullName>
    </submittedName>
</protein>
<keyword evidence="6" id="KW-1185">Reference proteome</keyword>
<dbReference type="AlphaFoldDB" id="A0A7W8DQ18"/>
<gene>
    <name evidence="5" type="ORF">HNQ64_002512</name>
</gene>
<feature type="domain" description="Phage terminase large subunit GpA ATPase" evidence="3">
    <location>
        <begin position="41"/>
        <end position="283"/>
    </location>
</feature>
<evidence type="ECO:0000256" key="2">
    <source>
        <dbReference type="SAM" id="Phobius"/>
    </source>
</evidence>
<evidence type="ECO:0000259" key="3">
    <source>
        <dbReference type="Pfam" id="PF05876"/>
    </source>
</evidence>
<keyword evidence="2" id="KW-0812">Transmembrane</keyword>
<proteinExistence type="predicted"/>
<reference evidence="5 6" key="1">
    <citation type="submission" date="2020-08" db="EMBL/GenBank/DDBJ databases">
        <title>Genomic Encyclopedia of Type Strains, Phase IV (KMG-IV): sequencing the most valuable type-strain genomes for metagenomic binning, comparative biology and taxonomic classification.</title>
        <authorList>
            <person name="Goeker M."/>
        </authorList>
    </citation>
    <scope>NUCLEOTIDE SEQUENCE [LARGE SCALE GENOMIC DNA]</scope>
    <source>
        <strain evidence="5 6">DSM 12251</strain>
    </source>
</reference>
<dbReference type="GO" id="GO:0004519">
    <property type="term" value="F:endonuclease activity"/>
    <property type="evidence" value="ECO:0007669"/>
    <property type="project" value="InterPro"/>
</dbReference>
<evidence type="ECO:0000259" key="4">
    <source>
        <dbReference type="Pfam" id="PF20454"/>
    </source>
</evidence>
<dbReference type="Pfam" id="PF05876">
    <property type="entry name" value="GpA_ATPase"/>
    <property type="match status" value="1"/>
</dbReference>
<accession>A0A7W8DQ18</accession>
<dbReference type="InterPro" id="IPR027417">
    <property type="entry name" value="P-loop_NTPase"/>
</dbReference>
<comment type="caution">
    <text evidence="5">The sequence shown here is derived from an EMBL/GenBank/DDBJ whole genome shotgun (WGS) entry which is preliminary data.</text>
</comment>
<dbReference type="InterPro" id="IPR046454">
    <property type="entry name" value="GpA_endonuclease"/>
</dbReference>
<organism evidence="5 6">
    <name type="scientific">Prosthecobacter dejongeii</name>
    <dbReference type="NCBI Taxonomy" id="48465"/>
    <lineage>
        <taxon>Bacteria</taxon>
        <taxon>Pseudomonadati</taxon>
        <taxon>Verrucomicrobiota</taxon>
        <taxon>Verrucomicrobiia</taxon>
        <taxon>Verrucomicrobiales</taxon>
        <taxon>Verrucomicrobiaceae</taxon>
        <taxon>Prosthecobacter</taxon>
    </lineage>
</organism>
<keyword evidence="2" id="KW-0472">Membrane</keyword>
<dbReference type="RefSeq" id="WP_184208881.1">
    <property type="nucleotide sequence ID" value="NZ_JACHIF010000004.1"/>
</dbReference>
<feature type="domain" description="Terminase large subunit GpA endonuclease" evidence="4">
    <location>
        <begin position="328"/>
        <end position="635"/>
    </location>
</feature>
<evidence type="ECO:0000313" key="5">
    <source>
        <dbReference type="EMBL" id="MBB5038254.1"/>
    </source>
</evidence>
<dbReference type="Proteomes" id="UP000534294">
    <property type="component" value="Unassembled WGS sequence"/>
</dbReference>
<feature type="transmembrane region" description="Helical" evidence="2">
    <location>
        <begin position="79"/>
        <end position="102"/>
    </location>
</feature>
<name>A0A7W8DQ18_9BACT</name>